<dbReference type="InterPro" id="IPR028082">
    <property type="entry name" value="Peripla_BP_I"/>
</dbReference>
<reference evidence="5 6" key="1">
    <citation type="submission" date="2016-02" db="EMBL/GenBank/DDBJ databases">
        <title>Comparison of Clostridium stercorarium subspecies using comparative genomics and transcriptomics.</title>
        <authorList>
            <person name="Schellenberg J."/>
            <person name="Thallinger G."/>
            <person name="Levin D.B."/>
            <person name="Zhang X."/>
            <person name="Alvare G."/>
            <person name="Fristensky B."/>
            <person name="Sparling R."/>
        </authorList>
    </citation>
    <scope>NUCLEOTIDE SEQUENCE [LARGE SCALE GENOMIC DNA]</scope>
    <source>
        <strain evidence="5 6">DSM 2910</strain>
    </source>
</reference>
<dbReference type="SUPFAM" id="SSF53822">
    <property type="entry name" value="Periplasmic binding protein-like I"/>
    <property type="match status" value="1"/>
</dbReference>
<dbReference type="OrthoDB" id="369222at2"/>
<dbReference type="InterPro" id="IPR010982">
    <property type="entry name" value="Lambda_DNA-bd_dom_sf"/>
</dbReference>
<dbReference type="InterPro" id="IPR001761">
    <property type="entry name" value="Peripla_BP/Lac1_sug-bd_dom"/>
</dbReference>
<gene>
    <name evidence="5" type="ORF">CSTERTH_13200</name>
</gene>
<evidence type="ECO:0000259" key="4">
    <source>
        <dbReference type="PROSITE" id="PS50932"/>
    </source>
</evidence>
<evidence type="ECO:0000313" key="6">
    <source>
        <dbReference type="Proteomes" id="UP000092971"/>
    </source>
</evidence>
<name>A0A1B1YGL9_THEST</name>
<evidence type="ECO:0000313" key="5">
    <source>
        <dbReference type="EMBL" id="ANW99914.1"/>
    </source>
</evidence>
<dbReference type="GO" id="GO:0003700">
    <property type="term" value="F:DNA-binding transcription factor activity"/>
    <property type="evidence" value="ECO:0007669"/>
    <property type="project" value="TreeGrafter"/>
</dbReference>
<keyword evidence="1" id="KW-0805">Transcription regulation</keyword>
<keyword evidence="2" id="KW-0238">DNA-binding</keyword>
<dbReference type="Pfam" id="PF00356">
    <property type="entry name" value="LacI"/>
    <property type="match status" value="1"/>
</dbReference>
<dbReference type="PROSITE" id="PS50932">
    <property type="entry name" value="HTH_LACI_2"/>
    <property type="match status" value="1"/>
</dbReference>
<feature type="domain" description="HTH lacI-type" evidence="4">
    <location>
        <begin position="10"/>
        <end position="65"/>
    </location>
</feature>
<proteinExistence type="predicted"/>
<dbReference type="EMBL" id="CP014672">
    <property type="protein sequence ID" value="ANW99914.1"/>
    <property type="molecule type" value="Genomic_DNA"/>
</dbReference>
<dbReference type="GO" id="GO:0000976">
    <property type="term" value="F:transcription cis-regulatory region binding"/>
    <property type="evidence" value="ECO:0007669"/>
    <property type="project" value="TreeGrafter"/>
</dbReference>
<dbReference type="PANTHER" id="PTHR30146:SF109">
    <property type="entry name" value="HTH-TYPE TRANSCRIPTIONAL REGULATOR GALS"/>
    <property type="match status" value="1"/>
</dbReference>
<evidence type="ECO:0000256" key="1">
    <source>
        <dbReference type="ARBA" id="ARBA00023015"/>
    </source>
</evidence>
<protein>
    <submittedName>
        <fullName evidence="5">Transcriptional regulator</fullName>
    </submittedName>
</protein>
<organism evidence="5 6">
    <name type="scientific">Thermoclostridium stercorarium subsp. thermolacticum DSM 2910</name>
    <dbReference type="NCBI Taxonomy" id="1121336"/>
    <lineage>
        <taxon>Bacteria</taxon>
        <taxon>Bacillati</taxon>
        <taxon>Bacillota</taxon>
        <taxon>Clostridia</taxon>
        <taxon>Eubacteriales</taxon>
        <taxon>Oscillospiraceae</taxon>
        <taxon>Thermoclostridium</taxon>
    </lineage>
</organism>
<dbReference type="Proteomes" id="UP000092971">
    <property type="component" value="Chromosome"/>
</dbReference>
<dbReference type="SUPFAM" id="SSF47413">
    <property type="entry name" value="lambda repressor-like DNA-binding domains"/>
    <property type="match status" value="1"/>
</dbReference>
<dbReference type="RefSeq" id="WP_054632529.1">
    <property type="nucleotide sequence ID" value="NZ_CP014672.1"/>
</dbReference>
<evidence type="ECO:0000256" key="2">
    <source>
        <dbReference type="ARBA" id="ARBA00023125"/>
    </source>
</evidence>
<dbReference type="CDD" id="cd01392">
    <property type="entry name" value="HTH_LacI"/>
    <property type="match status" value="1"/>
</dbReference>
<sequence length="354" mass="39174">MSTNKKKRRVVISDVAKAAGCSPATVSRVLSNSGYPVSEELKQRIYEAASKLGYLSDPNGRILRTAVNPSVGIIIPSFQNPFFSQIIMGIVHLASKRGYTSVVYSSQRDPALERKYIFDLIQKQIGCLFLCSVDDSPDTLKEYISSGGLACVFESNFPPLSEALNATADMFKAAQIATEYLISQGHKKIAFLTPPLSRYSRRQRVDGFKFAMSMHGLTIDPEDVITVSYEGDIDEGLYEYTIGITLAQKMLKQKKKYTAVIALNDLIACGVIAGLKQNNIRVPDDISVIGFDDIPNSVMISPQLTTIRLFGEVIGQRAAQMIIDSFESNERINNITLTVNPELVIRESVRDIRK</sequence>
<evidence type="ECO:0000256" key="3">
    <source>
        <dbReference type="ARBA" id="ARBA00023163"/>
    </source>
</evidence>
<dbReference type="SMART" id="SM00354">
    <property type="entry name" value="HTH_LACI"/>
    <property type="match status" value="1"/>
</dbReference>
<keyword evidence="3" id="KW-0804">Transcription</keyword>
<dbReference type="CDD" id="cd06267">
    <property type="entry name" value="PBP1_LacI_sugar_binding-like"/>
    <property type="match status" value="1"/>
</dbReference>
<dbReference type="Gene3D" id="3.40.50.2300">
    <property type="match status" value="2"/>
</dbReference>
<dbReference type="Gene3D" id="1.10.260.40">
    <property type="entry name" value="lambda repressor-like DNA-binding domains"/>
    <property type="match status" value="1"/>
</dbReference>
<accession>A0A1B1YGL9</accession>
<dbReference type="Pfam" id="PF00532">
    <property type="entry name" value="Peripla_BP_1"/>
    <property type="match status" value="1"/>
</dbReference>
<dbReference type="PANTHER" id="PTHR30146">
    <property type="entry name" value="LACI-RELATED TRANSCRIPTIONAL REPRESSOR"/>
    <property type="match status" value="1"/>
</dbReference>
<dbReference type="AlphaFoldDB" id="A0A1B1YGL9"/>
<dbReference type="InterPro" id="IPR000843">
    <property type="entry name" value="HTH_LacI"/>
</dbReference>